<keyword evidence="2" id="KW-1185">Reference proteome</keyword>
<sequence length="86" mass="9697">MLLFPLLALERSAETPAGSGRCYVPTLQLKEEVSELLQERASWSSWRSGRCTIPAKVVRMHVMKHGVVDFGPIAPLRRLSTIARFF</sequence>
<proteinExistence type="predicted"/>
<evidence type="ECO:0000313" key="1">
    <source>
        <dbReference type="EMBL" id="KAL2071641.1"/>
    </source>
</evidence>
<dbReference type="Proteomes" id="UP001595075">
    <property type="component" value="Unassembled WGS sequence"/>
</dbReference>
<name>A0ABR4CR03_9HELO</name>
<dbReference type="EMBL" id="JAZHXI010000005">
    <property type="protein sequence ID" value="KAL2071641.1"/>
    <property type="molecule type" value="Genomic_DNA"/>
</dbReference>
<feature type="non-terminal residue" evidence="1">
    <location>
        <position position="86"/>
    </location>
</feature>
<accession>A0ABR4CR03</accession>
<comment type="caution">
    <text evidence="1">The sequence shown here is derived from an EMBL/GenBank/DDBJ whole genome shotgun (WGS) entry which is preliminary data.</text>
</comment>
<organism evidence="1 2">
    <name type="scientific">Oculimacula yallundae</name>
    <dbReference type="NCBI Taxonomy" id="86028"/>
    <lineage>
        <taxon>Eukaryota</taxon>
        <taxon>Fungi</taxon>
        <taxon>Dikarya</taxon>
        <taxon>Ascomycota</taxon>
        <taxon>Pezizomycotina</taxon>
        <taxon>Leotiomycetes</taxon>
        <taxon>Helotiales</taxon>
        <taxon>Ploettnerulaceae</taxon>
        <taxon>Oculimacula</taxon>
    </lineage>
</organism>
<evidence type="ECO:0000313" key="2">
    <source>
        <dbReference type="Proteomes" id="UP001595075"/>
    </source>
</evidence>
<evidence type="ECO:0008006" key="3">
    <source>
        <dbReference type="Google" id="ProtNLM"/>
    </source>
</evidence>
<gene>
    <name evidence="1" type="ORF">VTL71DRAFT_12876</name>
</gene>
<protein>
    <recommendedName>
        <fullName evidence="3">Secreted protein</fullName>
    </recommendedName>
</protein>
<reference evidence="1 2" key="1">
    <citation type="journal article" date="2024" name="Commun. Biol.">
        <title>Comparative genomic analysis of thermophilic fungi reveals convergent evolutionary adaptations and gene losses.</title>
        <authorList>
            <person name="Steindorff A.S."/>
            <person name="Aguilar-Pontes M.V."/>
            <person name="Robinson A.J."/>
            <person name="Andreopoulos B."/>
            <person name="LaButti K."/>
            <person name="Kuo A."/>
            <person name="Mondo S."/>
            <person name="Riley R."/>
            <person name="Otillar R."/>
            <person name="Haridas S."/>
            <person name="Lipzen A."/>
            <person name="Grimwood J."/>
            <person name="Schmutz J."/>
            <person name="Clum A."/>
            <person name="Reid I.D."/>
            <person name="Moisan M.C."/>
            <person name="Butler G."/>
            <person name="Nguyen T.T.M."/>
            <person name="Dewar K."/>
            <person name="Conant G."/>
            <person name="Drula E."/>
            <person name="Henrissat B."/>
            <person name="Hansel C."/>
            <person name="Singer S."/>
            <person name="Hutchinson M.I."/>
            <person name="de Vries R.P."/>
            <person name="Natvig D.O."/>
            <person name="Powell A.J."/>
            <person name="Tsang A."/>
            <person name="Grigoriev I.V."/>
        </authorList>
    </citation>
    <scope>NUCLEOTIDE SEQUENCE [LARGE SCALE GENOMIC DNA]</scope>
    <source>
        <strain evidence="1 2">CBS 494.80</strain>
    </source>
</reference>